<accession>A0A1T5LM17</accession>
<dbReference type="Gene3D" id="3.20.20.70">
    <property type="entry name" value="Aldolase class I"/>
    <property type="match status" value="1"/>
</dbReference>
<dbReference type="PANTHER" id="PTHR12128">
    <property type="entry name" value="DIHYDRODIPICOLINATE SYNTHASE"/>
    <property type="match status" value="1"/>
</dbReference>
<dbReference type="EMBL" id="FUZV01000002">
    <property type="protein sequence ID" value="SKC76991.1"/>
    <property type="molecule type" value="Genomic_DNA"/>
</dbReference>
<dbReference type="STRING" id="428993.SAMN06296058_2736"/>
<evidence type="ECO:0000256" key="1">
    <source>
        <dbReference type="ARBA" id="ARBA00007592"/>
    </source>
</evidence>
<evidence type="ECO:0000256" key="4">
    <source>
        <dbReference type="PIRSR" id="PIRSR001365-2"/>
    </source>
</evidence>
<protein>
    <submittedName>
        <fullName evidence="5">2-dehydro-3-deoxy-L-arabinonate dehydratase</fullName>
    </submittedName>
</protein>
<dbReference type="Proteomes" id="UP000190341">
    <property type="component" value="Unassembled WGS sequence"/>
</dbReference>
<dbReference type="PIRSF" id="PIRSF001365">
    <property type="entry name" value="DHDPS"/>
    <property type="match status" value="1"/>
</dbReference>
<dbReference type="PANTHER" id="PTHR12128:SF66">
    <property type="entry name" value="4-HYDROXY-2-OXOGLUTARATE ALDOLASE, MITOCHONDRIAL"/>
    <property type="match status" value="1"/>
</dbReference>
<dbReference type="AlphaFoldDB" id="A0A1T5LM17"/>
<dbReference type="RefSeq" id="WP_176140867.1">
    <property type="nucleotide sequence ID" value="NZ_BMCL01000001.1"/>
</dbReference>
<evidence type="ECO:0000313" key="6">
    <source>
        <dbReference type="Proteomes" id="UP000190341"/>
    </source>
</evidence>
<dbReference type="Pfam" id="PF00701">
    <property type="entry name" value="DHDPS"/>
    <property type="match status" value="1"/>
</dbReference>
<dbReference type="CDD" id="cd00408">
    <property type="entry name" value="DHDPS-like"/>
    <property type="match status" value="1"/>
</dbReference>
<gene>
    <name evidence="5" type="ORF">SAMN06296058_2736</name>
</gene>
<dbReference type="InterPro" id="IPR002220">
    <property type="entry name" value="DapA-like"/>
</dbReference>
<name>A0A1T5LM17_9GAMM</name>
<dbReference type="InterPro" id="IPR013785">
    <property type="entry name" value="Aldolase_TIM"/>
</dbReference>
<feature type="binding site" evidence="4">
    <location>
        <position position="213"/>
    </location>
    <ligand>
        <name>pyruvate</name>
        <dbReference type="ChEBI" id="CHEBI:15361"/>
    </ligand>
</feature>
<sequence>MPNTSVTPFRGVYPIVNTTFKDDGSIDIDSQRRLVRFLLDAGAHGLGLFGNASEGYTLSGEERRRILEMIVREVDGRVPVIVSSGHTGTDLAVALSREAEAGGADGLMVLPPHFMKPDADGVFHYFRAISDAVSIPVMVQDAPLMSGVTIGAPLIARMARELEQVRYVKVEAPPTAPKISAILDGNDAPPVLFGGLNGQFLIEELDRGAVGTMPGSDLTAAFVSMWNLWEAGDRAGARREFARYLPLIRYELQPGLGVSVMKHNLVAAGVIDCARVRHPTRSLDAAGLREIAELRAELPLAELGWA</sequence>
<dbReference type="SUPFAM" id="SSF51569">
    <property type="entry name" value="Aldolase"/>
    <property type="match status" value="1"/>
</dbReference>
<evidence type="ECO:0000256" key="3">
    <source>
        <dbReference type="PIRNR" id="PIRNR001365"/>
    </source>
</evidence>
<dbReference type="PRINTS" id="PR00146">
    <property type="entry name" value="DHPICSNTHASE"/>
</dbReference>
<dbReference type="GO" id="GO:0005829">
    <property type="term" value="C:cytosol"/>
    <property type="evidence" value="ECO:0007669"/>
    <property type="project" value="TreeGrafter"/>
</dbReference>
<dbReference type="GO" id="GO:0008840">
    <property type="term" value="F:4-hydroxy-tetrahydrodipicolinate synthase activity"/>
    <property type="evidence" value="ECO:0007669"/>
    <property type="project" value="TreeGrafter"/>
</dbReference>
<keyword evidence="2 3" id="KW-0456">Lyase</keyword>
<comment type="similarity">
    <text evidence="1 3">Belongs to the DapA family.</text>
</comment>
<organism evidence="5 6">
    <name type="scientific">Pseudoxanthomonas indica</name>
    <dbReference type="NCBI Taxonomy" id="428993"/>
    <lineage>
        <taxon>Bacteria</taxon>
        <taxon>Pseudomonadati</taxon>
        <taxon>Pseudomonadota</taxon>
        <taxon>Gammaproteobacteria</taxon>
        <taxon>Lysobacterales</taxon>
        <taxon>Lysobacteraceae</taxon>
        <taxon>Pseudoxanthomonas</taxon>
    </lineage>
</organism>
<keyword evidence="6" id="KW-1185">Reference proteome</keyword>
<evidence type="ECO:0000256" key="2">
    <source>
        <dbReference type="ARBA" id="ARBA00023239"/>
    </source>
</evidence>
<reference evidence="5 6" key="1">
    <citation type="submission" date="2017-02" db="EMBL/GenBank/DDBJ databases">
        <authorList>
            <person name="Peterson S.W."/>
        </authorList>
    </citation>
    <scope>NUCLEOTIDE SEQUENCE [LARGE SCALE GENOMIC DNA]</scope>
    <source>
        <strain evidence="5 6">P15</strain>
    </source>
</reference>
<dbReference type="SMART" id="SM01130">
    <property type="entry name" value="DHDPS"/>
    <property type="match status" value="1"/>
</dbReference>
<evidence type="ECO:0000313" key="5">
    <source>
        <dbReference type="EMBL" id="SKC76991.1"/>
    </source>
</evidence>
<proteinExistence type="inferred from homology"/>